<evidence type="ECO:0000313" key="2">
    <source>
        <dbReference type="EMBL" id="UZK55064.1"/>
    </source>
</evidence>
<evidence type="ECO:0000256" key="1">
    <source>
        <dbReference type="SAM" id="MobiDB-lite"/>
    </source>
</evidence>
<evidence type="ECO:0008006" key="4">
    <source>
        <dbReference type="Google" id="ProtNLM"/>
    </source>
</evidence>
<accession>A0ABY6PSZ5</accession>
<name>A0ABY6PSZ5_9ACTN</name>
<reference evidence="2" key="1">
    <citation type="journal article" date="2022" name="Front. Microbiol.">
        <title>Mirubactin C rescues the lethal effect of cell wall biosynthesis mutations in Bacillus subtilis.</title>
        <authorList>
            <person name="Kepplinger B."/>
            <person name="Wen X."/>
            <person name="Tyler A.R."/>
            <person name="Kim B.Y."/>
            <person name="Brown J."/>
            <person name="Banks P."/>
            <person name="Dashti Y."/>
            <person name="Mackenzie E.S."/>
            <person name="Wills C."/>
            <person name="Kawai Y."/>
            <person name="Waldron K.J."/>
            <person name="Allenby N.E.E."/>
            <person name="Wu L.J."/>
            <person name="Hall M.J."/>
            <person name="Errington J."/>
        </authorList>
    </citation>
    <scope>NUCLEOTIDE SEQUENCE</scope>
    <source>
        <strain evidence="2">MDA8-470</strain>
    </source>
</reference>
<gene>
    <name evidence="2" type="ORF">NEH16_13810</name>
</gene>
<keyword evidence="3" id="KW-1185">Reference proteome</keyword>
<feature type="region of interest" description="Disordered" evidence="1">
    <location>
        <begin position="91"/>
        <end position="154"/>
    </location>
</feature>
<protein>
    <recommendedName>
        <fullName evidence="4">Helix-turn-helix domain-containing protein</fullName>
    </recommendedName>
</protein>
<dbReference type="EMBL" id="CP098740">
    <property type="protein sequence ID" value="UZK55064.1"/>
    <property type="molecule type" value="Genomic_DNA"/>
</dbReference>
<sequence>MKAAHDVVRHPNLSSDAKVLIMYVQGLPESCASEALSDHAKRLGIKGRAYQRAKSQLKEAGYVHEWRRQGQGGLWMTDQLFSNVPLTDEEARRLRGAKAQAKPADRSPAGGQAGTRSVGGPQPEVEEEREKNTPHPPTEAPAAASSEPVAEADPEVVQAERVLLSLRHANPQLHLGVREARSLSGTAADWLRRGVKAAELRQALVNALPAEGVRSAYGFVRHRLVHKLPEAPAPIAPVATVRRPVTCEGDGPEHVFRPRADETLCGPCAQQAAEEAHFAKYPPRRQPWRERVATILEEDAAAH</sequence>
<dbReference type="Proteomes" id="UP001164963">
    <property type="component" value="Chromosome"/>
</dbReference>
<organism evidence="2 3">
    <name type="scientific">Streptomyces drozdowiczii</name>
    <dbReference type="NCBI Taxonomy" id="202862"/>
    <lineage>
        <taxon>Bacteria</taxon>
        <taxon>Bacillati</taxon>
        <taxon>Actinomycetota</taxon>
        <taxon>Actinomycetes</taxon>
        <taxon>Kitasatosporales</taxon>
        <taxon>Streptomycetaceae</taxon>
        <taxon>Streptomyces</taxon>
    </lineage>
</organism>
<feature type="compositionally biased region" description="Low complexity" evidence="1">
    <location>
        <begin position="140"/>
        <end position="151"/>
    </location>
</feature>
<evidence type="ECO:0000313" key="3">
    <source>
        <dbReference type="Proteomes" id="UP001164963"/>
    </source>
</evidence>
<proteinExistence type="predicted"/>